<feature type="compositionally biased region" description="Polar residues" evidence="1">
    <location>
        <begin position="46"/>
        <end position="57"/>
    </location>
</feature>
<proteinExistence type="predicted"/>
<name>A0A852VIG1_9BACT</name>
<feature type="region of interest" description="Disordered" evidence="1">
    <location>
        <begin position="38"/>
        <end position="57"/>
    </location>
</feature>
<sequence length="57" mass="6354">MANQIRILTVEREGDDGLIVTFSDGTTGGYVVEELLDLRPHREPSESTPQNKETIPK</sequence>
<gene>
    <name evidence="2" type="ORF">HDF08_003589</name>
</gene>
<evidence type="ECO:0000256" key="1">
    <source>
        <dbReference type="SAM" id="MobiDB-lite"/>
    </source>
</evidence>
<organism evidence="2 3">
    <name type="scientific">Tunturiibacter lichenicola</name>
    <dbReference type="NCBI Taxonomy" id="2051959"/>
    <lineage>
        <taxon>Bacteria</taxon>
        <taxon>Pseudomonadati</taxon>
        <taxon>Acidobacteriota</taxon>
        <taxon>Terriglobia</taxon>
        <taxon>Terriglobales</taxon>
        <taxon>Acidobacteriaceae</taxon>
        <taxon>Tunturiibacter</taxon>
    </lineage>
</organism>
<evidence type="ECO:0000313" key="2">
    <source>
        <dbReference type="EMBL" id="NYF91487.1"/>
    </source>
</evidence>
<accession>A0A852VIG1</accession>
<dbReference type="AlphaFoldDB" id="A0A852VIG1"/>
<dbReference type="EMBL" id="JACCCU010000002">
    <property type="protein sequence ID" value="NYF91487.1"/>
    <property type="molecule type" value="Genomic_DNA"/>
</dbReference>
<dbReference type="Proteomes" id="UP000564385">
    <property type="component" value="Unassembled WGS sequence"/>
</dbReference>
<comment type="caution">
    <text evidence="2">The sequence shown here is derived from an EMBL/GenBank/DDBJ whole genome shotgun (WGS) entry which is preliminary data.</text>
</comment>
<reference evidence="2 3" key="1">
    <citation type="submission" date="2020-07" db="EMBL/GenBank/DDBJ databases">
        <title>Genomic Encyclopedia of Type Strains, Phase IV (KMG-V): Genome sequencing to study the core and pangenomes of soil and plant-associated prokaryotes.</title>
        <authorList>
            <person name="Whitman W."/>
        </authorList>
    </citation>
    <scope>NUCLEOTIDE SEQUENCE [LARGE SCALE GENOMIC DNA]</scope>
    <source>
        <strain evidence="2 3">M8UP22</strain>
    </source>
</reference>
<protein>
    <submittedName>
        <fullName evidence="2">Uncharacterized protein</fullName>
    </submittedName>
</protein>
<evidence type="ECO:0000313" key="3">
    <source>
        <dbReference type="Proteomes" id="UP000564385"/>
    </source>
</evidence>